<organism evidence="2 3">
    <name type="scientific">Candidatus Rhodobacter oscarellae</name>
    <dbReference type="NCBI Taxonomy" id="1675527"/>
    <lineage>
        <taxon>Bacteria</taxon>
        <taxon>Pseudomonadati</taxon>
        <taxon>Pseudomonadota</taxon>
        <taxon>Alphaproteobacteria</taxon>
        <taxon>Rhodobacterales</taxon>
        <taxon>Rhodobacter group</taxon>
        <taxon>Rhodobacter</taxon>
    </lineage>
</organism>
<accession>A0A0J9E0L4</accession>
<keyword evidence="1" id="KW-0812">Transmembrane</keyword>
<keyword evidence="1" id="KW-1133">Transmembrane helix</keyword>
<dbReference type="EMBL" id="LFTY01000002">
    <property type="protein sequence ID" value="KMW56265.1"/>
    <property type="molecule type" value="Genomic_DNA"/>
</dbReference>
<name>A0A0J9E0L4_9RHOB</name>
<keyword evidence="3" id="KW-1185">Reference proteome</keyword>
<evidence type="ECO:0000313" key="3">
    <source>
        <dbReference type="Proteomes" id="UP000037178"/>
    </source>
</evidence>
<feature type="transmembrane region" description="Helical" evidence="1">
    <location>
        <begin position="43"/>
        <end position="61"/>
    </location>
</feature>
<comment type="caution">
    <text evidence="2">The sequence shown here is derived from an EMBL/GenBank/DDBJ whole genome shotgun (WGS) entry which is preliminary data.</text>
</comment>
<protein>
    <submittedName>
        <fullName evidence="2">Uncharacterized protein</fullName>
    </submittedName>
</protein>
<gene>
    <name evidence="2" type="ORF">AIOL_001217</name>
</gene>
<dbReference type="Proteomes" id="UP000037178">
    <property type="component" value="Unassembled WGS sequence"/>
</dbReference>
<keyword evidence="1" id="KW-0472">Membrane</keyword>
<proteinExistence type="predicted"/>
<dbReference type="PATRIC" id="fig|1675527.3.peg.1299"/>
<feature type="transmembrane region" description="Helical" evidence="1">
    <location>
        <begin position="21"/>
        <end position="37"/>
    </location>
</feature>
<dbReference type="AlphaFoldDB" id="A0A0J9E0L4"/>
<dbReference type="STRING" id="1675527.AIOL_001217"/>
<evidence type="ECO:0000313" key="2">
    <source>
        <dbReference type="EMBL" id="KMW56265.1"/>
    </source>
</evidence>
<reference evidence="2 3" key="1">
    <citation type="submission" date="2015-06" db="EMBL/GenBank/DDBJ databases">
        <title>Draft genome sequence of an Alphaproteobacteria species associated to the Mediterranean sponge Oscarella lobularis.</title>
        <authorList>
            <person name="Jourda C."/>
            <person name="Santini S."/>
            <person name="Claverie J.-M."/>
        </authorList>
    </citation>
    <scope>NUCLEOTIDE SEQUENCE [LARGE SCALE GENOMIC DNA]</scope>
    <source>
        <strain evidence="2">IGS</strain>
    </source>
</reference>
<sequence>MFGMAMISPDLFSSVWRWREAVLGFFFALCGLFWAVSQQGVLAVIGTSLTIVGALIIFAGIQRTRFRVRAEGPGHVQIGDRMIIYYGRQDGGTIAVDALESVQLDATARPACWILKEVGGLPLSVPTNAQNAEKLFDVFASLEGIRTKNMLSTLRSNPDAPVPIWDASQRRLH</sequence>
<evidence type="ECO:0000256" key="1">
    <source>
        <dbReference type="SAM" id="Phobius"/>
    </source>
</evidence>